<dbReference type="Proteomes" id="UP000324897">
    <property type="component" value="Chromosome 2"/>
</dbReference>
<keyword evidence="2" id="KW-1185">Reference proteome</keyword>
<reference evidence="1 2" key="1">
    <citation type="journal article" date="2019" name="Sci. Rep.">
        <title>A high-quality genome of Eragrostis curvula grass provides insights into Poaceae evolution and supports new strategies to enhance forage quality.</title>
        <authorList>
            <person name="Carballo J."/>
            <person name="Santos B.A.C.M."/>
            <person name="Zappacosta D."/>
            <person name="Garbus I."/>
            <person name="Selva J.P."/>
            <person name="Gallo C.A."/>
            <person name="Diaz A."/>
            <person name="Albertini E."/>
            <person name="Caccamo M."/>
            <person name="Echenique V."/>
        </authorList>
    </citation>
    <scope>NUCLEOTIDE SEQUENCE [LARGE SCALE GENOMIC DNA]</scope>
    <source>
        <strain evidence="2">cv. Victoria</strain>
        <tissue evidence="1">Leaf</tissue>
    </source>
</reference>
<name>A0A5J9UM47_9POAL</name>
<dbReference type="Gramene" id="TVU24317">
    <property type="protein sequence ID" value="TVU24317"/>
    <property type="gene ID" value="EJB05_26748"/>
</dbReference>
<feature type="non-terminal residue" evidence="1">
    <location>
        <position position="167"/>
    </location>
</feature>
<accession>A0A5J9UM47</accession>
<dbReference type="EMBL" id="RWGY01000013">
    <property type="protein sequence ID" value="TVU24317.1"/>
    <property type="molecule type" value="Genomic_DNA"/>
</dbReference>
<sequence length="167" mass="18848">MLSHALPRCKEPSRRYTATSSVDCWRPMLPLLLPVACFSERGNSGHGESFMVLVAIVADDSSTLKVAEKIPNIEIPKHVAHRKVVLDVVIFLKSLLENVSIHCLFDLPISSSFIALVCLIYSPKSAVSPSSLADFVRLCVTLDRFRDGLLRFWWLREVDRDQRVQVQ</sequence>
<protein>
    <submittedName>
        <fullName evidence="1">Uncharacterized protein</fullName>
    </submittedName>
</protein>
<proteinExistence type="predicted"/>
<gene>
    <name evidence="1" type="ORF">EJB05_26748</name>
</gene>
<evidence type="ECO:0000313" key="1">
    <source>
        <dbReference type="EMBL" id="TVU24317.1"/>
    </source>
</evidence>
<dbReference type="AlphaFoldDB" id="A0A5J9UM47"/>
<organism evidence="1 2">
    <name type="scientific">Eragrostis curvula</name>
    <name type="common">weeping love grass</name>
    <dbReference type="NCBI Taxonomy" id="38414"/>
    <lineage>
        <taxon>Eukaryota</taxon>
        <taxon>Viridiplantae</taxon>
        <taxon>Streptophyta</taxon>
        <taxon>Embryophyta</taxon>
        <taxon>Tracheophyta</taxon>
        <taxon>Spermatophyta</taxon>
        <taxon>Magnoliopsida</taxon>
        <taxon>Liliopsida</taxon>
        <taxon>Poales</taxon>
        <taxon>Poaceae</taxon>
        <taxon>PACMAD clade</taxon>
        <taxon>Chloridoideae</taxon>
        <taxon>Eragrostideae</taxon>
        <taxon>Eragrostidinae</taxon>
        <taxon>Eragrostis</taxon>
    </lineage>
</organism>
<comment type="caution">
    <text evidence="1">The sequence shown here is derived from an EMBL/GenBank/DDBJ whole genome shotgun (WGS) entry which is preliminary data.</text>
</comment>
<evidence type="ECO:0000313" key="2">
    <source>
        <dbReference type="Proteomes" id="UP000324897"/>
    </source>
</evidence>